<reference evidence="1 2" key="1">
    <citation type="submission" date="2024-08" db="EMBL/GenBank/DDBJ databases">
        <authorList>
            <person name="Lu H."/>
        </authorList>
    </citation>
    <scope>NUCLEOTIDE SEQUENCE [LARGE SCALE GENOMIC DNA]</scope>
    <source>
        <strain evidence="1 2">LKC17W</strain>
    </source>
</reference>
<dbReference type="PIRSF" id="PIRSF011396">
    <property type="entry name" value="Trp_halogenase"/>
    <property type="match status" value="1"/>
</dbReference>
<name>A0ABW7FEA4_9BURK</name>
<dbReference type="PANTHER" id="PTHR43747:SF4">
    <property type="entry name" value="FLAVIN-DEPENDENT TRYPTOPHAN HALOGENASE"/>
    <property type="match status" value="1"/>
</dbReference>
<dbReference type="Proteomes" id="UP001606301">
    <property type="component" value="Unassembled WGS sequence"/>
</dbReference>
<keyword evidence="2" id="KW-1185">Reference proteome</keyword>
<dbReference type="InterPro" id="IPR006905">
    <property type="entry name" value="Flavin_halogenase"/>
</dbReference>
<dbReference type="InterPro" id="IPR036188">
    <property type="entry name" value="FAD/NAD-bd_sf"/>
</dbReference>
<keyword evidence="1" id="KW-0560">Oxidoreductase</keyword>
<sequence>METNKPGDTPTALRRVVIVGGGTAGWMTAAPLAQLMGSVDHAAGCEIVLIESPDIGTVGVGEATLPTIRFYNRTLGLDNAEFIRKTQATFKLGIEFKDWGHVGNRFFHGFGEFGPAIQNRSSILHWLRLHGLGSMDSHEHWSTATVMAMRNRFMPPEGDVASAANAYTYAFHFDAGLYAAYLRDYAVARGVQREEGTIVDVSVRPGDGFVTAVTLADGRRIEGDLFIDCSGFRALLIEGVCQAGYDDWTHWLPCDSAQAVPCARVEPLTPYTTSTARSAGWQWRIPLQHRTGNGHVYCSGYTSDEDAGRVLMSHLDGAALGEPRQLRFKTGMRRKAWDRNVVAIGLASGFLEPLESTSIQLIMDGVGRLIELWPDRRCDHHLADEYNRRMAQQYTSIRDFIVLHYKLTRRDDSAFWRYCAAMPIPDTLHHQIELFRRSGRVAILDPDSFAEPSWVSLFLGLGLWPERHDPLLAQIDERALRQHFQRLRQAIAQTVDAMPDHGAFIARHAQAAPLETPL</sequence>
<dbReference type="Gene3D" id="3.50.50.60">
    <property type="entry name" value="FAD/NAD(P)-binding domain"/>
    <property type="match status" value="1"/>
</dbReference>
<proteinExistence type="predicted"/>
<dbReference type="PANTHER" id="PTHR43747">
    <property type="entry name" value="FAD-BINDING PROTEIN"/>
    <property type="match status" value="1"/>
</dbReference>
<evidence type="ECO:0000313" key="2">
    <source>
        <dbReference type="Proteomes" id="UP001606301"/>
    </source>
</evidence>
<dbReference type="EMBL" id="JBIGHW010000001">
    <property type="protein sequence ID" value="MFG6439292.1"/>
    <property type="molecule type" value="Genomic_DNA"/>
</dbReference>
<dbReference type="Pfam" id="PF04820">
    <property type="entry name" value="Trp_halogenase"/>
    <property type="match status" value="1"/>
</dbReference>
<dbReference type="InterPro" id="IPR050816">
    <property type="entry name" value="Flavin-dep_Halogenase_NPB"/>
</dbReference>
<accession>A0ABW7FEA4</accession>
<dbReference type="InterPro" id="IPR033856">
    <property type="entry name" value="Trp_halogen"/>
</dbReference>
<organism evidence="1 2">
    <name type="scientific">Pelomonas margarita</name>
    <dbReference type="NCBI Taxonomy" id="3299031"/>
    <lineage>
        <taxon>Bacteria</taxon>
        <taxon>Pseudomonadati</taxon>
        <taxon>Pseudomonadota</taxon>
        <taxon>Betaproteobacteria</taxon>
        <taxon>Burkholderiales</taxon>
        <taxon>Sphaerotilaceae</taxon>
        <taxon>Roseateles</taxon>
    </lineage>
</organism>
<comment type="caution">
    <text evidence="1">The sequence shown here is derived from an EMBL/GenBank/DDBJ whole genome shotgun (WGS) entry which is preliminary data.</text>
</comment>
<dbReference type="SUPFAM" id="SSF51905">
    <property type="entry name" value="FAD/NAD(P)-binding domain"/>
    <property type="match status" value="1"/>
</dbReference>
<dbReference type="RefSeq" id="WP_394394622.1">
    <property type="nucleotide sequence ID" value="NZ_JBIGHW010000001.1"/>
</dbReference>
<dbReference type="GO" id="GO:0016491">
    <property type="term" value="F:oxidoreductase activity"/>
    <property type="evidence" value="ECO:0007669"/>
    <property type="project" value="UniProtKB-KW"/>
</dbReference>
<gene>
    <name evidence="1" type="ORF">ACG0Z3_01210</name>
</gene>
<dbReference type="EC" id="1.14.19.-" evidence="1"/>
<protein>
    <submittedName>
        <fullName evidence="1">Tryptophan halogenase family protein</fullName>
        <ecNumber evidence="1">1.14.19.-</ecNumber>
    </submittedName>
</protein>
<evidence type="ECO:0000313" key="1">
    <source>
        <dbReference type="EMBL" id="MFG6439292.1"/>
    </source>
</evidence>